<name>A0A0D3E7F9_BRAOL</name>
<accession>A0A0D3E7F9</accession>
<dbReference type="EnsemblPlants" id="Bo9g070260.1">
    <property type="protein sequence ID" value="Bo9g070260.1"/>
    <property type="gene ID" value="Bo9g070260"/>
</dbReference>
<evidence type="ECO:0000313" key="2">
    <source>
        <dbReference type="Proteomes" id="UP000032141"/>
    </source>
</evidence>
<dbReference type="Gramene" id="Bo9g070260.1">
    <property type="protein sequence ID" value="Bo9g070260.1"/>
    <property type="gene ID" value="Bo9g070260"/>
</dbReference>
<reference evidence="1" key="2">
    <citation type="submission" date="2015-03" db="UniProtKB">
        <authorList>
            <consortium name="EnsemblPlants"/>
        </authorList>
    </citation>
    <scope>IDENTIFICATION</scope>
</reference>
<reference evidence="1 2" key="1">
    <citation type="journal article" date="2014" name="Genome Biol.">
        <title>Transcriptome and methylome profiling reveals relics of genome dominance in the mesopolyploid Brassica oleracea.</title>
        <authorList>
            <person name="Parkin I.A."/>
            <person name="Koh C."/>
            <person name="Tang H."/>
            <person name="Robinson S.J."/>
            <person name="Kagale S."/>
            <person name="Clarke W.E."/>
            <person name="Town C.D."/>
            <person name="Nixon J."/>
            <person name="Krishnakumar V."/>
            <person name="Bidwell S.L."/>
            <person name="Denoeud F."/>
            <person name="Belcram H."/>
            <person name="Links M.G."/>
            <person name="Just J."/>
            <person name="Clarke C."/>
            <person name="Bender T."/>
            <person name="Huebert T."/>
            <person name="Mason A.S."/>
            <person name="Pires J.C."/>
            <person name="Barker G."/>
            <person name="Moore J."/>
            <person name="Walley P.G."/>
            <person name="Manoli S."/>
            <person name="Batley J."/>
            <person name="Edwards D."/>
            <person name="Nelson M.N."/>
            <person name="Wang X."/>
            <person name="Paterson A.H."/>
            <person name="King G."/>
            <person name="Bancroft I."/>
            <person name="Chalhoub B."/>
            <person name="Sharpe A.G."/>
        </authorList>
    </citation>
    <scope>NUCLEOTIDE SEQUENCE</scope>
    <source>
        <strain evidence="1 2">cv. TO1000</strain>
    </source>
</reference>
<organism evidence="1 2">
    <name type="scientific">Brassica oleracea var. oleracea</name>
    <dbReference type="NCBI Taxonomy" id="109376"/>
    <lineage>
        <taxon>Eukaryota</taxon>
        <taxon>Viridiplantae</taxon>
        <taxon>Streptophyta</taxon>
        <taxon>Embryophyta</taxon>
        <taxon>Tracheophyta</taxon>
        <taxon>Spermatophyta</taxon>
        <taxon>Magnoliopsida</taxon>
        <taxon>eudicotyledons</taxon>
        <taxon>Gunneridae</taxon>
        <taxon>Pentapetalae</taxon>
        <taxon>rosids</taxon>
        <taxon>malvids</taxon>
        <taxon>Brassicales</taxon>
        <taxon>Brassicaceae</taxon>
        <taxon>Brassiceae</taxon>
        <taxon>Brassica</taxon>
    </lineage>
</organism>
<dbReference type="Proteomes" id="UP000032141">
    <property type="component" value="Chromosome C9"/>
</dbReference>
<dbReference type="AlphaFoldDB" id="A0A0D3E7F9"/>
<keyword evidence="2" id="KW-1185">Reference proteome</keyword>
<sequence length="105" mass="11946">MTKKPLINQKFDQIDDAQRPRHVAPGGRSGCWERPQEVALKRKWRETSCCRSGKVALRGRAHRVHGVAPVGSLPCTARPMITLITSFERQTYPNVPKNSMWYSNT</sequence>
<protein>
    <submittedName>
        <fullName evidence="1">Uncharacterized protein</fullName>
    </submittedName>
</protein>
<dbReference type="HOGENOM" id="CLU_2240358_0_0_1"/>
<proteinExistence type="predicted"/>
<evidence type="ECO:0000313" key="1">
    <source>
        <dbReference type="EnsemblPlants" id="Bo9g070260.1"/>
    </source>
</evidence>